<feature type="signal peptide" evidence="2">
    <location>
        <begin position="1"/>
        <end position="19"/>
    </location>
</feature>
<feature type="region of interest" description="Disordered" evidence="1">
    <location>
        <begin position="251"/>
        <end position="280"/>
    </location>
</feature>
<comment type="caution">
    <text evidence="4">The sequence shown here is derived from an EMBL/GenBank/DDBJ whole genome shotgun (WGS) entry which is preliminary data.</text>
</comment>
<dbReference type="Proteomes" id="UP001430954">
    <property type="component" value="Unassembled WGS sequence"/>
</dbReference>
<dbReference type="RefSeq" id="WP_223674383.1">
    <property type="nucleotide sequence ID" value="NZ_JAINZW010000001.1"/>
</dbReference>
<keyword evidence="5" id="KW-1185">Reference proteome</keyword>
<evidence type="ECO:0000313" key="5">
    <source>
        <dbReference type="Proteomes" id="UP001430954"/>
    </source>
</evidence>
<reference evidence="4 5" key="1">
    <citation type="submission" date="2021-09" db="EMBL/GenBank/DDBJ databases">
        <title>Lysobacter sp. 13A isolated from the river sediment.</title>
        <authorList>
            <person name="Liu H."/>
            <person name="Li S."/>
            <person name="Mao S."/>
        </authorList>
    </citation>
    <scope>NUCLEOTIDE SEQUENCE [LARGE SCALE GENOMIC DNA]</scope>
    <source>
        <strain evidence="4 5">13A</strain>
    </source>
</reference>
<keyword evidence="2" id="KW-0732">Signal</keyword>
<evidence type="ECO:0000256" key="2">
    <source>
        <dbReference type="SAM" id="SignalP"/>
    </source>
</evidence>
<gene>
    <name evidence="4" type="ORF">K6753_01335</name>
</gene>
<accession>A0ABS7T2T5</accession>
<name>A0ABS7T2T5_9GAMM</name>
<sequence length="299" mass="31658">MIRTALFSLALVAALPAIAATPIDETRPLDADGRLQVENLKGLIEVRAWDRPEVRVQGQLGEGVERLEIEGDRRSLEVRVKYPNRVGVWGGRDRSEPTELRLMVPLQAALEIDGVAARIDVQGIASRELSIDSVSGDVAVVGAPRQADIETVSGDQALTLNSRDVGADSVSGDIQLTGRLDGEVSVETVSGNARVDVIESRLREFSGATVSGDVRVTAALAPGADVSMESVSGDLELRLPRDTSASVRAESFSGTLSAPGANIQRPRHGPGASLSHRYGSGDAEIDIETFSGDATLRMD</sequence>
<proteinExistence type="predicted"/>
<evidence type="ECO:0000259" key="3">
    <source>
        <dbReference type="Pfam" id="PF13349"/>
    </source>
</evidence>
<feature type="chain" id="PRO_5046426562" evidence="2">
    <location>
        <begin position="20"/>
        <end position="299"/>
    </location>
</feature>
<dbReference type="InterPro" id="IPR025164">
    <property type="entry name" value="Toastrack_DUF4097"/>
</dbReference>
<protein>
    <submittedName>
        <fullName evidence="4">DUF4097 family beta strand repeat-containing protein</fullName>
    </submittedName>
</protein>
<organism evidence="4 5">
    <name type="scientific">Novilysobacter selenitireducens</name>
    <dbReference type="NCBI Taxonomy" id="2872639"/>
    <lineage>
        <taxon>Bacteria</taxon>
        <taxon>Pseudomonadati</taxon>
        <taxon>Pseudomonadota</taxon>
        <taxon>Gammaproteobacteria</taxon>
        <taxon>Lysobacterales</taxon>
        <taxon>Lysobacteraceae</taxon>
        <taxon>Novilysobacter</taxon>
    </lineage>
</organism>
<evidence type="ECO:0000313" key="4">
    <source>
        <dbReference type="EMBL" id="MBZ4038177.1"/>
    </source>
</evidence>
<feature type="domain" description="DUF4097" evidence="3">
    <location>
        <begin position="119"/>
        <end position="218"/>
    </location>
</feature>
<evidence type="ECO:0000256" key="1">
    <source>
        <dbReference type="SAM" id="MobiDB-lite"/>
    </source>
</evidence>
<dbReference type="Pfam" id="PF13349">
    <property type="entry name" value="DUF4097"/>
    <property type="match status" value="1"/>
</dbReference>
<dbReference type="EMBL" id="JAINZW010000001">
    <property type="protein sequence ID" value="MBZ4038177.1"/>
    <property type="molecule type" value="Genomic_DNA"/>
</dbReference>